<dbReference type="AlphaFoldDB" id="A0ABD0KWE3"/>
<accession>A0ABD0KWE3</accession>
<evidence type="ECO:0000313" key="2">
    <source>
        <dbReference type="Proteomes" id="UP001519460"/>
    </source>
</evidence>
<protein>
    <submittedName>
        <fullName evidence="1">Uncharacterized protein</fullName>
    </submittedName>
</protein>
<sequence length="96" mass="10634">MPQDLIYSSSRMLHIKFHVNRKARARARGEIYSDNASAICSQQELVQFTWIPLGLIASNIPHYLPLHLNILMPAAVSSFEASYAVTGPAVFTMGAM</sequence>
<gene>
    <name evidence="1" type="ORF">BaRGS_00017188</name>
</gene>
<evidence type="ECO:0000313" key="1">
    <source>
        <dbReference type="EMBL" id="KAK7491549.1"/>
    </source>
</evidence>
<name>A0ABD0KWE3_9CAEN</name>
<reference evidence="1 2" key="1">
    <citation type="journal article" date="2023" name="Sci. Data">
        <title>Genome assembly of the Korean intertidal mud-creeper Batillaria attramentaria.</title>
        <authorList>
            <person name="Patra A.K."/>
            <person name="Ho P.T."/>
            <person name="Jun S."/>
            <person name="Lee S.J."/>
            <person name="Kim Y."/>
            <person name="Won Y.J."/>
        </authorList>
    </citation>
    <scope>NUCLEOTIDE SEQUENCE [LARGE SCALE GENOMIC DNA]</scope>
    <source>
        <strain evidence="1">Wonlab-2016</strain>
    </source>
</reference>
<dbReference type="EMBL" id="JACVVK020000113">
    <property type="protein sequence ID" value="KAK7491549.1"/>
    <property type="molecule type" value="Genomic_DNA"/>
</dbReference>
<comment type="caution">
    <text evidence="1">The sequence shown here is derived from an EMBL/GenBank/DDBJ whole genome shotgun (WGS) entry which is preliminary data.</text>
</comment>
<organism evidence="1 2">
    <name type="scientific">Batillaria attramentaria</name>
    <dbReference type="NCBI Taxonomy" id="370345"/>
    <lineage>
        <taxon>Eukaryota</taxon>
        <taxon>Metazoa</taxon>
        <taxon>Spiralia</taxon>
        <taxon>Lophotrochozoa</taxon>
        <taxon>Mollusca</taxon>
        <taxon>Gastropoda</taxon>
        <taxon>Caenogastropoda</taxon>
        <taxon>Sorbeoconcha</taxon>
        <taxon>Cerithioidea</taxon>
        <taxon>Batillariidae</taxon>
        <taxon>Batillaria</taxon>
    </lineage>
</organism>
<proteinExistence type="predicted"/>
<dbReference type="Proteomes" id="UP001519460">
    <property type="component" value="Unassembled WGS sequence"/>
</dbReference>
<keyword evidence="2" id="KW-1185">Reference proteome</keyword>